<evidence type="ECO:0000259" key="4">
    <source>
        <dbReference type="PROSITE" id="PS50086"/>
    </source>
</evidence>
<feature type="compositionally biased region" description="Low complexity" evidence="3">
    <location>
        <begin position="503"/>
        <end position="514"/>
    </location>
</feature>
<dbReference type="InterPro" id="IPR035969">
    <property type="entry name" value="Rab-GAP_TBC_sf"/>
</dbReference>
<sequence length="716" mass="81933">MLQTSKGSNSSSTSSSRSASISTATPNTIVEDEELLCDPKSELTPPAVANPLRPVSKSNTSVEDDSKPSFTYDLDVFNLCKEYLNTRNHHGLALIARQKGIPPILRFKVWPILLKSHPFVISPFIQPDSELLNESTSSRSNSSSSSTGSNTPLSTAPGSIKDAAIIDGDANDNDNDSNSNSNDDDNDRDDNDANTKEKEEDERNNKIREKIKRDLAKYIQRLKYSQSKYTVSETEHEILSILENAIMKFTLKWGKIIKYDSSLTWIALNLAEWFPPIPKTPWVLVGKEYSSSHQSLIVNFLDDYSNYIDNIPDLREYLERLIYHDEKISTISFREVYERLVLVLLHCPQPVSRRKKSDNQGSNQRRNQSEVQKDQQSFKVNKTTLPKTGGTIEERVSYFIYCLRKLIPELSQYFHEEQILTKFGCLDDEWLIWWLKFCGTKVWSKYDRGRIWDFMLGWRLKNPKRDFNYYYEKLNYVNRNTLEKLGPDIFWSVGNEEEDISGDNNVDANANEINNTEKTETGKLVKREGDIKRSSFKDLVNELSNELHISKRVSTDEVATSTSSPATTKMASSSSTSSTLTPNVSIPFSRVDPHVALIFISLSLLKSKENILVELDQHEIRQFLSRLPSKSYKYNQKRSTRQKRTSYASNASSTSNSPMGQSPVDRDEDSIFPTSRIVISNDSKDQKHKVNFIDNIISEAGELWRKWLWSEMVEDN</sequence>
<dbReference type="Gene3D" id="1.10.472.80">
    <property type="entry name" value="Ypt/Rab-GAP domain of gyp1p, domain 3"/>
    <property type="match status" value="1"/>
</dbReference>
<comment type="similarity">
    <text evidence="1">Belongs to the OCA5 family.</text>
</comment>
<evidence type="ECO:0000256" key="1">
    <source>
        <dbReference type="ARBA" id="ARBA00005521"/>
    </source>
</evidence>
<dbReference type="PROSITE" id="PS50086">
    <property type="entry name" value="TBC_RABGAP"/>
    <property type="match status" value="1"/>
</dbReference>
<evidence type="ECO:0000256" key="2">
    <source>
        <dbReference type="ARBA" id="ARBA00019144"/>
    </source>
</evidence>
<organism evidence="5 6">
    <name type="scientific">Candida albicans</name>
    <name type="common">Yeast</name>
    <dbReference type="NCBI Taxonomy" id="5476"/>
    <lineage>
        <taxon>Eukaryota</taxon>
        <taxon>Fungi</taxon>
        <taxon>Dikarya</taxon>
        <taxon>Ascomycota</taxon>
        <taxon>Saccharomycotina</taxon>
        <taxon>Pichiomycetes</taxon>
        <taxon>Debaryomycetaceae</taxon>
        <taxon>Candida/Lodderomyces clade</taxon>
        <taxon>Candida</taxon>
    </lineage>
</organism>
<feature type="region of interest" description="Disordered" evidence="3">
    <location>
        <begin position="352"/>
        <end position="376"/>
    </location>
</feature>
<gene>
    <name evidence="5" type="ORF">FOB64_001596</name>
</gene>
<feature type="compositionally biased region" description="Basic residues" evidence="3">
    <location>
        <begin position="635"/>
        <end position="644"/>
    </location>
</feature>
<dbReference type="EMBL" id="JABWAD010000021">
    <property type="protein sequence ID" value="KAF6071190.1"/>
    <property type="molecule type" value="Genomic_DNA"/>
</dbReference>
<accession>A0A8H6F4L0</accession>
<dbReference type="Proteomes" id="UP000536275">
    <property type="component" value="Unassembled WGS sequence"/>
</dbReference>
<protein>
    <recommendedName>
        <fullName evidence="2">Oxidant-induced cell-cycle arrest protein 5</fullName>
    </recommendedName>
</protein>
<dbReference type="InterPro" id="IPR000195">
    <property type="entry name" value="Rab-GAP-TBC_dom"/>
</dbReference>
<dbReference type="SMR" id="A0A8H6F4L0"/>
<evidence type="ECO:0000313" key="6">
    <source>
        <dbReference type="Proteomes" id="UP000536275"/>
    </source>
</evidence>
<feature type="region of interest" description="Disordered" evidence="3">
    <location>
        <begin position="132"/>
        <end position="205"/>
    </location>
</feature>
<reference evidence="5 6" key="1">
    <citation type="submission" date="2020-03" db="EMBL/GenBank/DDBJ databases">
        <title>FDA dAtabase for Regulatory Grade micrObial Sequences (FDA-ARGOS): Supporting development and validation of Infectious Disease Dx tests.</title>
        <authorList>
            <person name="Campos J."/>
            <person name="Goldberg B."/>
            <person name="Tallon L."/>
            <person name="Sadzewicz L."/>
            <person name="Vavikolanu K."/>
            <person name="Mehta A."/>
            <person name="Aluvathingal J."/>
            <person name="Nadendla S."/>
            <person name="Nandy P."/>
            <person name="Geyer C."/>
            <person name="Yan Y."/>
            <person name="Sichtig H."/>
        </authorList>
    </citation>
    <scope>NUCLEOTIDE SEQUENCE [LARGE SCALE GENOMIC DNA]</scope>
    <source>
        <strain evidence="5 6">FDAARGOS_656</strain>
    </source>
</reference>
<name>A0A8H6F4L0_CANAX</name>
<feature type="compositionally biased region" description="Low complexity" evidence="3">
    <location>
        <begin position="132"/>
        <end position="168"/>
    </location>
</feature>
<feature type="region of interest" description="Disordered" evidence="3">
    <location>
        <begin position="554"/>
        <end position="582"/>
    </location>
</feature>
<feature type="compositionally biased region" description="Low complexity" evidence="3">
    <location>
        <begin position="645"/>
        <end position="657"/>
    </location>
</feature>
<feature type="compositionally biased region" description="Low complexity" evidence="3">
    <location>
        <begin position="1"/>
        <end position="25"/>
    </location>
</feature>
<feature type="region of interest" description="Disordered" evidence="3">
    <location>
        <begin position="1"/>
        <end position="66"/>
    </location>
</feature>
<evidence type="ECO:0000313" key="5">
    <source>
        <dbReference type="EMBL" id="KAF6071190.1"/>
    </source>
</evidence>
<feature type="domain" description="Rab-GAP TBC" evidence="4">
    <location>
        <begin position="100"/>
        <end position="459"/>
    </location>
</feature>
<evidence type="ECO:0000256" key="3">
    <source>
        <dbReference type="SAM" id="MobiDB-lite"/>
    </source>
</evidence>
<dbReference type="SMART" id="SM00164">
    <property type="entry name" value="TBC"/>
    <property type="match status" value="1"/>
</dbReference>
<proteinExistence type="inferred from homology"/>
<feature type="compositionally biased region" description="Low complexity" evidence="3">
    <location>
        <begin position="559"/>
        <end position="581"/>
    </location>
</feature>
<feature type="compositionally biased region" description="Basic and acidic residues" evidence="3">
    <location>
        <begin position="191"/>
        <end position="205"/>
    </location>
</feature>
<dbReference type="SUPFAM" id="SSF47923">
    <property type="entry name" value="Ypt/Rab-GAP domain of gyp1p"/>
    <property type="match status" value="1"/>
</dbReference>
<comment type="caution">
    <text evidence="5">The sequence shown here is derived from an EMBL/GenBank/DDBJ whole genome shotgun (WGS) entry which is preliminary data.</text>
</comment>
<feature type="region of interest" description="Disordered" evidence="3">
    <location>
        <begin position="502"/>
        <end position="521"/>
    </location>
</feature>
<dbReference type="AlphaFoldDB" id="A0A8H6F4L0"/>
<feature type="region of interest" description="Disordered" evidence="3">
    <location>
        <begin position="634"/>
        <end position="669"/>
    </location>
</feature>